<feature type="compositionally biased region" description="Polar residues" evidence="1">
    <location>
        <begin position="240"/>
        <end position="256"/>
    </location>
</feature>
<feature type="compositionally biased region" description="Basic and acidic residues" evidence="1">
    <location>
        <begin position="155"/>
        <end position="168"/>
    </location>
</feature>
<organism evidence="2">
    <name type="scientific">Arion vulgaris</name>
    <dbReference type="NCBI Taxonomy" id="1028688"/>
    <lineage>
        <taxon>Eukaryota</taxon>
        <taxon>Metazoa</taxon>
        <taxon>Spiralia</taxon>
        <taxon>Lophotrochozoa</taxon>
        <taxon>Mollusca</taxon>
        <taxon>Gastropoda</taxon>
        <taxon>Heterobranchia</taxon>
        <taxon>Euthyneura</taxon>
        <taxon>Panpulmonata</taxon>
        <taxon>Eupulmonata</taxon>
        <taxon>Stylommatophora</taxon>
        <taxon>Helicina</taxon>
        <taxon>Arionoidea</taxon>
        <taxon>Arionidae</taxon>
        <taxon>Arion</taxon>
    </lineage>
</organism>
<feature type="compositionally biased region" description="Polar residues" evidence="1">
    <location>
        <begin position="173"/>
        <end position="184"/>
    </location>
</feature>
<dbReference type="EMBL" id="HACG01021735">
    <property type="protein sequence ID" value="CEK68600.1"/>
    <property type="molecule type" value="Transcribed_RNA"/>
</dbReference>
<feature type="compositionally biased region" description="Low complexity" evidence="1">
    <location>
        <begin position="199"/>
        <end position="229"/>
    </location>
</feature>
<name>A0A0B6ZLJ1_9EUPU</name>
<reference evidence="2" key="1">
    <citation type="submission" date="2014-12" db="EMBL/GenBank/DDBJ databases">
        <title>Insight into the proteome of Arion vulgaris.</title>
        <authorList>
            <person name="Aradska J."/>
            <person name="Bulat T."/>
            <person name="Smidak R."/>
            <person name="Sarate P."/>
            <person name="Gangsoo J."/>
            <person name="Sialana F."/>
            <person name="Bilban M."/>
            <person name="Lubec G."/>
        </authorList>
    </citation>
    <scope>NUCLEOTIDE SEQUENCE</scope>
    <source>
        <tissue evidence="2">Skin</tissue>
    </source>
</reference>
<sequence length="308" mass="34833">RDLYTSATLDDRTSSNVRTGRDTYSSATLDDRTSSSVRSGRDSNTSATLDSRNRASTRDARYSSGEDDKRGGSRDRDYDDRDLERRDTRDYDRRDVGYDRHRDLDARERDRDYHGRDVDYDRREQDRVSRDNDRRDPTLRRDRDWGSREGSTYSRESESDNDNRRGDLYRNTLPRSATLNSNVSRDSRTGKYSDNYEDTTTSRTSLSSGRSWQPKSRGSRGSDSSPPKRVTSAVEDNTKTQKPSLDTNGTSANSSPYRYRVAGSAFNASKPNAIAGLGTPPSSRHEINTSTKSDASTESSKSLKETTV</sequence>
<feature type="compositionally biased region" description="Basic and acidic residues" evidence="1">
    <location>
        <begin position="1"/>
        <end position="13"/>
    </location>
</feature>
<feature type="compositionally biased region" description="Basic and acidic residues" evidence="1">
    <location>
        <begin position="51"/>
        <end position="97"/>
    </location>
</feature>
<evidence type="ECO:0000256" key="1">
    <source>
        <dbReference type="SAM" id="MobiDB-lite"/>
    </source>
</evidence>
<evidence type="ECO:0000313" key="2">
    <source>
        <dbReference type="EMBL" id="CEK68600.1"/>
    </source>
</evidence>
<feature type="region of interest" description="Disordered" evidence="1">
    <location>
        <begin position="1"/>
        <end position="97"/>
    </location>
</feature>
<gene>
    <name evidence="2" type="primary">ORF66909</name>
</gene>
<accession>A0A0B6ZLJ1</accession>
<dbReference type="AlphaFoldDB" id="A0A0B6ZLJ1"/>
<feature type="region of interest" description="Disordered" evidence="1">
    <location>
        <begin position="122"/>
        <end position="308"/>
    </location>
</feature>
<feature type="compositionally biased region" description="Basic and acidic residues" evidence="1">
    <location>
        <begin position="122"/>
        <end position="147"/>
    </location>
</feature>
<feature type="compositionally biased region" description="Polar residues" evidence="1">
    <location>
        <begin position="14"/>
        <end position="50"/>
    </location>
</feature>
<protein>
    <submittedName>
        <fullName evidence="2">Uncharacterized protein</fullName>
    </submittedName>
</protein>
<feature type="non-terminal residue" evidence="2">
    <location>
        <position position="1"/>
    </location>
</feature>
<proteinExistence type="predicted"/>